<dbReference type="HAMAP" id="MF_00338">
    <property type="entry name" value="UPF0145"/>
    <property type="match status" value="1"/>
</dbReference>
<reference evidence="3" key="1">
    <citation type="submission" date="2024-05" db="EMBL/GenBank/DDBJ databases">
        <title>Draft genome assemblies of 36 bacteria isolated from hibernating arctic ground squirrels.</title>
        <authorList>
            <person name="McKee H."/>
            <person name="Mullen L."/>
            <person name="Drown D.M."/>
            <person name="Duddleston K.N."/>
        </authorList>
    </citation>
    <scope>NUCLEOTIDE SEQUENCE</scope>
    <source>
        <strain evidence="3">AR004</strain>
    </source>
</reference>
<dbReference type="EMBL" id="CP159989">
    <property type="protein sequence ID" value="XCP82639.1"/>
    <property type="molecule type" value="Genomic_DNA"/>
</dbReference>
<dbReference type="PANTHER" id="PTHR34068:SF1">
    <property type="entry name" value="UPF0145 PROTEIN YBJQ"/>
    <property type="match status" value="1"/>
</dbReference>
<protein>
    <recommendedName>
        <fullName evidence="2">UPF0145 protein ABXS69_01610</fullName>
    </recommendedName>
</protein>
<gene>
    <name evidence="3" type="ORF">ABXS69_01610</name>
</gene>
<evidence type="ECO:0000256" key="1">
    <source>
        <dbReference type="ARBA" id="ARBA00010751"/>
    </source>
</evidence>
<dbReference type="SUPFAM" id="SSF117782">
    <property type="entry name" value="YbjQ-like"/>
    <property type="match status" value="1"/>
</dbReference>
<dbReference type="AlphaFoldDB" id="A0AAU8N4B9"/>
<dbReference type="InterPro" id="IPR035439">
    <property type="entry name" value="UPF0145_dom_sf"/>
</dbReference>
<dbReference type="PANTHER" id="PTHR34068">
    <property type="entry name" value="UPF0145 PROTEIN YBJQ"/>
    <property type="match status" value="1"/>
</dbReference>
<organism evidence="3">
    <name type="scientific">Actinomyces timonensis</name>
    <dbReference type="NCBI Taxonomy" id="1288391"/>
    <lineage>
        <taxon>Bacteria</taxon>
        <taxon>Bacillati</taxon>
        <taxon>Actinomycetota</taxon>
        <taxon>Actinomycetes</taxon>
        <taxon>Actinomycetales</taxon>
        <taxon>Actinomycetaceae</taxon>
        <taxon>Actinomyces</taxon>
    </lineage>
</organism>
<name>A0AAU8N4B9_9ACTO</name>
<dbReference type="Pfam" id="PF01906">
    <property type="entry name" value="YbjQ_1"/>
    <property type="match status" value="1"/>
</dbReference>
<comment type="similarity">
    <text evidence="1 2">Belongs to the UPF0145 family.</text>
</comment>
<sequence>MIVTTTPTVEGYPVSQYLRVVCGETIAGVNMFKDIAAGFRNLVGGRAESYERELIQARETALAEMVQRASELGAEGVVGVDIDYETLGSDNGMLMVTASGTAVRFTPVQQAPGAGAVGAVGY</sequence>
<dbReference type="RefSeq" id="WP_366180876.1">
    <property type="nucleotide sequence ID" value="NZ_CP159989.1"/>
</dbReference>
<accession>A0AAU8N4B9</accession>
<dbReference type="Gene3D" id="3.30.110.70">
    <property type="entry name" value="Hypothetical protein apc22750. Chain B"/>
    <property type="match status" value="1"/>
</dbReference>
<proteinExistence type="inferred from homology"/>
<evidence type="ECO:0000256" key="2">
    <source>
        <dbReference type="HAMAP-Rule" id="MF_00338"/>
    </source>
</evidence>
<evidence type="ECO:0000313" key="3">
    <source>
        <dbReference type="EMBL" id="XCP82639.1"/>
    </source>
</evidence>
<dbReference type="InterPro" id="IPR002765">
    <property type="entry name" value="UPF0145_YbjQ-like"/>
</dbReference>